<dbReference type="Pfam" id="PF13410">
    <property type="entry name" value="GST_C_2"/>
    <property type="match status" value="1"/>
</dbReference>
<evidence type="ECO:0000313" key="3">
    <source>
        <dbReference type="EMBL" id="MFA9951109.1"/>
    </source>
</evidence>
<dbReference type="SFLD" id="SFLDG00358">
    <property type="entry name" value="Main_(cytGST)"/>
    <property type="match status" value="1"/>
</dbReference>
<dbReference type="InterPro" id="IPR036282">
    <property type="entry name" value="Glutathione-S-Trfase_C_sf"/>
</dbReference>
<dbReference type="SFLD" id="SFLDG01150">
    <property type="entry name" value="Main.1:_Beta-like"/>
    <property type="match status" value="1"/>
</dbReference>
<name>A0ABV4UHK6_9RHOO</name>
<dbReference type="PANTHER" id="PTHR44051:SF8">
    <property type="entry name" value="GLUTATHIONE S-TRANSFERASE GSTA"/>
    <property type="match status" value="1"/>
</dbReference>
<dbReference type="RefSeq" id="WP_418892189.1">
    <property type="nucleotide sequence ID" value="NZ_JBEUWX010000003.1"/>
</dbReference>
<dbReference type="PANTHER" id="PTHR44051">
    <property type="entry name" value="GLUTATHIONE S-TRANSFERASE-RELATED"/>
    <property type="match status" value="1"/>
</dbReference>
<feature type="domain" description="GST N-terminal" evidence="1">
    <location>
        <begin position="1"/>
        <end position="77"/>
    </location>
</feature>
<dbReference type="InterPro" id="IPR010987">
    <property type="entry name" value="Glutathione-S-Trfase_C-like"/>
</dbReference>
<dbReference type="Gene3D" id="3.40.30.10">
    <property type="entry name" value="Glutaredoxin"/>
    <property type="match status" value="1"/>
</dbReference>
<proteinExistence type="predicted"/>
<sequence length="204" mass="22881">MKLYYMPGACSMTPHTALEWIGQPYEAQSVNRREVKSPEYLKLNPQGAVPLLVDGDLVLSQNAAILAYLDARFPQARLFGSDDLKGKARAWRWLAFLNADVHKAFSPLFHLPDYVHDEAVKTAMQSAARDNIRHLLAQADAQLAAQPYLGDDVSVADVYLYVLLRWCRSLKLDLADLLQLAPFYVRLGENAGVRSVITQENLKP</sequence>
<dbReference type="InterPro" id="IPR004045">
    <property type="entry name" value="Glutathione_S-Trfase_N"/>
</dbReference>
<reference evidence="4" key="1">
    <citation type="submission" date="2024-06" db="EMBL/GenBank/DDBJ databases">
        <title>Radixoralia hellwigii gen. nov., sp nov., isolated from a root canal in the human oral cavity.</title>
        <authorList>
            <person name="Bartsch S."/>
            <person name="Wittmer A."/>
            <person name="Schulz A.-K."/>
            <person name="Neumann-Schaal M."/>
            <person name="Wolf J."/>
            <person name="Gronow S."/>
            <person name="Tennert C."/>
            <person name="Haecker G."/>
            <person name="Cieplik F."/>
            <person name="Al-Ahmad A."/>
        </authorList>
    </citation>
    <scope>NUCLEOTIDE SEQUENCE [LARGE SCALE GENOMIC DNA]</scope>
    <source>
        <strain evidence="4">Wk13</strain>
    </source>
</reference>
<dbReference type="Pfam" id="PF02798">
    <property type="entry name" value="GST_N"/>
    <property type="match status" value="1"/>
</dbReference>
<dbReference type="EMBL" id="JBEUWX010000003">
    <property type="protein sequence ID" value="MFA9951109.1"/>
    <property type="molecule type" value="Genomic_DNA"/>
</dbReference>
<evidence type="ECO:0000259" key="2">
    <source>
        <dbReference type="PROSITE" id="PS50405"/>
    </source>
</evidence>
<dbReference type="SUPFAM" id="SSF47616">
    <property type="entry name" value="GST C-terminal domain-like"/>
    <property type="match status" value="1"/>
</dbReference>
<dbReference type="InterPro" id="IPR036249">
    <property type="entry name" value="Thioredoxin-like_sf"/>
</dbReference>
<dbReference type="SFLD" id="SFLDS00019">
    <property type="entry name" value="Glutathione_Transferase_(cytos"/>
    <property type="match status" value="1"/>
</dbReference>
<dbReference type="Proteomes" id="UP001574673">
    <property type="component" value="Unassembled WGS sequence"/>
</dbReference>
<dbReference type="InterPro" id="IPR040079">
    <property type="entry name" value="Glutathione_S-Trfase"/>
</dbReference>
<keyword evidence="4" id="KW-1185">Reference proteome</keyword>
<dbReference type="PROSITE" id="PS50404">
    <property type="entry name" value="GST_NTER"/>
    <property type="match status" value="1"/>
</dbReference>
<dbReference type="SUPFAM" id="SSF52833">
    <property type="entry name" value="Thioredoxin-like"/>
    <property type="match status" value="1"/>
</dbReference>
<protein>
    <submittedName>
        <fullName evidence="3">Glutathione S-transferase family protein</fullName>
    </submittedName>
</protein>
<gene>
    <name evidence="3" type="ORF">ABCS64_12370</name>
</gene>
<evidence type="ECO:0000313" key="4">
    <source>
        <dbReference type="Proteomes" id="UP001574673"/>
    </source>
</evidence>
<comment type="caution">
    <text evidence="3">The sequence shown here is derived from an EMBL/GenBank/DDBJ whole genome shotgun (WGS) entry which is preliminary data.</text>
</comment>
<organism evidence="3 4">
    <name type="scientific">Dentiradicibacter hellwigii</name>
    <dbReference type="NCBI Taxonomy" id="3149053"/>
    <lineage>
        <taxon>Bacteria</taxon>
        <taxon>Pseudomonadati</taxon>
        <taxon>Pseudomonadota</taxon>
        <taxon>Betaproteobacteria</taxon>
        <taxon>Rhodocyclales</taxon>
        <taxon>Rhodocyclaceae</taxon>
        <taxon>Dentiradicibacter</taxon>
    </lineage>
</organism>
<dbReference type="Gene3D" id="1.20.1050.10">
    <property type="match status" value="1"/>
</dbReference>
<feature type="domain" description="GST C-terminal" evidence="2">
    <location>
        <begin position="83"/>
        <end position="204"/>
    </location>
</feature>
<evidence type="ECO:0000259" key="1">
    <source>
        <dbReference type="PROSITE" id="PS50404"/>
    </source>
</evidence>
<accession>A0ABV4UHK6</accession>
<dbReference type="PROSITE" id="PS50405">
    <property type="entry name" value="GST_CTER"/>
    <property type="match status" value="1"/>
</dbReference>
<dbReference type="CDD" id="cd03057">
    <property type="entry name" value="GST_N_Beta"/>
    <property type="match status" value="1"/>
</dbReference>